<reference evidence="2" key="1">
    <citation type="journal article" date="2019" name="Int. J. Syst. Evol. Microbiol.">
        <title>The Global Catalogue of Microorganisms (GCM) 10K type strain sequencing project: providing services to taxonomists for standard genome sequencing and annotation.</title>
        <authorList>
            <consortium name="The Broad Institute Genomics Platform"/>
            <consortium name="The Broad Institute Genome Sequencing Center for Infectious Disease"/>
            <person name="Wu L."/>
            <person name="Ma J."/>
        </authorList>
    </citation>
    <scope>NUCLEOTIDE SEQUENCE [LARGE SCALE GENOMIC DNA]</scope>
    <source>
        <strain evidence="2">JCM 14307</strain>
    </source>
</reference>
<dbReference type="Proteomes" id="UP001500280">
    <property type="component" value="Unassembled WGS sequence"/>
</dbReference>
<sequence length="188" mass="20355">MLTARTLIEAQVYTSVQTAADTAAPAVPPPDLQPGVNITQGETAWTYASPSGDIEIPYESEEASRTIGVPFGLGVSTLIDAAQWAVLASTFARRALTADMAYTGQPGQDRSVVELNWEYAAYAVREALKFLPEDADQVPDSAIWSDFGRQALADSPQLVHRAKLFDDLQYYEGTLSDFRALYDGPSSS</sequence>
<proteinExistence type="predicted"/>
<dbReference type="EMBL" id="BAAANF010000004">
    <property type="protein sequence ID" value="GAA1672516.1"/>
    <property type="molecule type" value="Genomic_DNA"/>
</dbReference>
<evidence type="ECO:0000313" key="1">
    <source>
        <dbReference type="EMBL" id="GAA1672516.1"/>
    </source>
</evidence>
<comment type="caution">
    <text evidence="1">The sequence shown here is derived from an EMBL/GenBank/DDBJ whole genome shotgun (WGS) entry which is preliminary data.</text>
</comment>
<keyword evidence="2" id="KW-1185">Reference proteome</keyword>
<gene>
    <name evidence="1" type="ORF">GCM10009745_14080</name>
</gene>
<accession>A0ABP4SGB0</accession>
<organism evidence="1 2">
    <name type="scientific">Kribbella yunnanensis</name>
    <dbReference type="NCBI Taxonomy" id="190194"/>
    <lineage>
        <taxon>Bacteria</taxon>
        <taxon>Bacillati</taxon>
        <taxon>Actinomycetota</taxon>
        <taxon>Actinomycetes</taxon>
        <taxon>Propionibacteriales</taxon>
        <taxon>Kribbellaceae</taxon>
        <taxon>Kribbella</taxon>
    </lineage>
</organism>
<name>A0ABP4SGB0_9ACTN</name>
<evidence type="ECO:0000313" key="2">
    <source>
        <dbReference type="Proteomes" id="UP001500280"/>
    </source>
</evidence>
<dbReference type="RefSeq" id="WP_344146822.1">
    <property type="nucleotide sequence ID" value="NZ_BAAANF010000004.1"/>
</dbReference>
<protein>
    <submittedName>
        <fullName evidence="1">Uncharacterized protein</fullName>
    </submittedName>
</protein>